<name>A0ABX0XBE5_9BACT</name>
<evidence type="ECO:0000256" key="1">
    <source>
        <dbReference type="ARBA" id="ARBA00010555"/>
    </source>
</evidence>
<dbReference type="Proteomes" id="UP000770785">
    <property type="component" value="Unassembled WGS sequence"/>
</dbReference>
<dbReference type="InterPro" id="IPR041796">
    <property type="entry name" value="Mre11_N"/>
</dbReference>
<evidence type="ECO:0000256" key="6">
    <source>
        <dbReference type="ARBA" id="ARBA00022839"/>
    </source>
</evidence>
<dbReference type="PANTHER" id="PTHR30337">
    <property type="entry name" value="COMPONENT OF ATP-DEPENDENT DSDNA EXONUCLEASE"/>
    <property type="match status" value="1"/>
</dbReference>
<evidence type="ECO:0000256" key="5">
    <source>
        <dbReference type="ARBA" id="ARBA00022801"/>
    </source>
</evidence>
<dbReference type="InterPro" id="IPR026843">
    <property type="entry name" value="SbcD_C"/>
</dbReference>
<sequence length="426" mass="47518">MRILHTADWHLGHRLYDQDRTPEHTAALAWLLELIELEKIDVVIIAGDIFDVTNPSNQARELYYGFLSGLLKSSVKGAIVVGGNHDSPSMLDAPRQLMQALNLHVVGAARSQVQDQVVKLGWGEGLDEEELVVAAVPFLRERDVRKSKFGETTEERKEALRQGIQAHFEAVAEAAKSARSDDTVPIVATGHLFVGGATDAEDKKSHIYQADENNIEAGQFPDCFDYVALGHVHRAQSIDGNERVRYCGSLIPLTFVEGQRQRSVRIVDVNKAGEPISTRKVFVPSSRPLHRLHGEWPKLEKDIQTLVADWKASDRQGLLAWGEVRIKSDELIPNLREKLADCVREALGDDADGEPIRFLRASRDRLNPAPASAQKEMRELDELEPADVFKIVCEAEDLSPALTEEVTQDFRALINWHQDQDQAATA</sequence>
<keyword evidence="5 7" id="KW-0378">Hydrolase</keyword>
<keyword evidence="7" id="KW-0235">DNA replication</keyword>
<dbReference type="Pfam" id="PF00149">
    <property type="entry name" value="Metallophos"/>
    <property type="match status" value="1"/>
</dbReference>
<gene>
    <name evidence="7" type="primary">sbcD</name>
    <name evidence="10" type="ORF">GGR27_001889</name>
</gene>
<keyword evidence="7" id="KW-0255">Endonuclease</keyword>
<dbReference type="CDD" id="cd00840">
    <property type="entry name" value="MPP_Mre11_N"/>
    <property type="match status" value="1"/>
</dbReference>
<dbReference type="InterPro" id="IPR050535">
    <property type="entry name" value="DNA_Repair-Maintenance_Comp"/>
</dbReference>
<dbReference type="PANTHER" id="PTHR30337:SF0">
    <property type="entry name" value="NUCLEASE SBCCD SUBUNIT D"/>
    <property type="match status" value="1"/>
</dbReference>
<proteinExistence type="inferred from homology"/>
<comment type="caution">
    <text evidence="10">The sequence shown here is derived from an EMBL/GenBank/DDBJ whole genome shotgun (WGS) entry which is preliminary data.</text>
</comment>
<evidence type="ECO:0000256" key="7">
    <source>
        <dbReference type="RuleBase" id="RU363069"/>
    </source>
</evidence>
<dbReference type="Gene3D" id="3.60.21.10">
    <property type="match status" value="1"/>
</dbReference>
<comment type="subunit">
    <text evidence="2 7">Heterodimer of SbcC and SbcD.</text>
</comment>
<evidence type="ECO:0000256" key="3">
    <source>
        <dbReference type="ARBA" id="ARBA00013365"/>
    </source>
</evidence>
<dbReference type="Pfam" id="PF12320">
    <property type="entry name" value="SbcD_C"/>
    <property type="match status" value="1"/>
</dbReference>
<dbReference type="InterPro" id="IPR004593">
    <property type="entry name" value="SbcD"/>
</dbReference>
<keyword evidence="11" id="KW-1185">Reference proteome</keyword>
<dbReference type="GO" id="GO:0004527">
    <property type="term" value="F:exonuclease activity"/>
    <property type="evidence" value="ECO:0007669"/>
    <property type="project" value="UniProtKB-KW"/>
</dbReference>
<evidence type="ECO:0000313" key="11">
    <source>
        <dbReference type="Proteomes" id="UP000770785"/>
    </source>
</evidence>
<dbReference type="SUPFAM" id="SSF56300">
    <property type="entry name" value="Metallo-dependent phosphatases"/>
    <property type="match status" value="1"/>
</dbReference>
<dbReference type="EMBL" id="JAATJH010000002">
    <property type="protein sequence ID" value="NJC26390.1"/>
    <property type="molecule type" value="Genomic_DNA"/>
</dbReference>
<comment type="similarity">
    <text evidence="1 7">Belongs to the SbcD family.</text>
</comment>
<dbReference type="InterPro" id="IPR004843">
    <property type="entry name" value="Calcineurin-like_PHP"/>
</dbReference>
<evidence type="ECO:0000313" key="10">
    <source>
        <dbReference type="EMBL" id="NJC26390.1"/>
    </source>
</evidence>
<keyword evidence="6 7" id="KW-0269">Exonuclease</keyword>
<keyword evidence="4 7" id="KW-0540">Nuclease</keyword>
<organism evidence="10 11">
    <name type="scientific">Neolewinella antarctica</name>
    <dbReference type="NCBI Taxonomy" id="442734"/>
    <lineage>
        <taxon>Bacteria</taxon>
        <taxon>Pseudomonadati</taxon>
        <taxon>Bacteroidota</taxon>
        <taxon>Saprospiria</taxon>
        <taxon>Saprospirales</taxon>
        <taxon>Lewinellaceae</taxon>
        <taxon>Neolewinella</taxon>
    </lineage>
</organism>
<keyword evidence="7" id="KW-0233">DNA recombination</keyword>
<evidence type="ECO:0000259" key="9">
    <source>
        <dbReference type="Pfam" id="PF12320"/>
    </source>
</evidence>
<feature type="domain" description="Nuclease SbcCD subunit D C-terminal" evidence="9">
    <location>
        <begin position="287"/>
        <end position="395"/>
    </location>
</feature>
<dbReference type="NCBIfam" id="TIGR00619">
    <property type="entry name" value="sbcd"/>
    <property type="match status" value="1"/>
</dbReference>
<reference evidence="10 11" key="1">
    <citation type="submission" date="2020-03" db="EMBL/GenBank/DDBJ databases">
        <title>Genomic Encyclopedia of Type Strains, Phase IV (KMG-IV): sequencing the most valuable type-strain genomes for metagenomic binning, comparative biology and taxonomic classification.</title>
        <authorList>
            <person name="Goeker M."/>
        </authorList>
    </citation>
    <scope>NUCLEOTIDE SEQUENCE [LARGE SCALE GENOMIC DNA]</scope>
    <source>
        <strain evidence="10 11">DSM 105096</strain>
    </source>
</reference>
<dbReference type="RefSeq" id="WP_168037135.1">
    <property type="nucleotide sequence ID" value="NZ_JAATJH010000002.1"/>
</dbReference>
<evidence type="ECO:0000256" key="4">
    <source>
        <dbReference type="ARBA" id="ARBA00022722"/>
    </source>
</evidence>
<protein>
    <recommendedName>
        <fullName evidence="3 7">Nuclease SbcCD subunit D</fullName>
    </recommendedName>
</protein>
<evidence type="ECO:0000256" key="2">
    <source>
        <dbReference type="ARBA" id="ARBA00011322"/>
    </source>
</evidence>
<evidence type="ECO:0000259" key="8">
    <source>
        <dbReference type="Pfam" id="PF00149"/>
    </source>
</evidence>
<comment type="function">
    <text evidence="7">SbcCD cleaves DNA hairpin structures. These structures can inhibit DNA replication and are intermediates in certain DNA recombination reactions. The complex acts as a 3'-&gt;5' double strand exonuclease that can open hairpins. It also has a 5' single-strand endonuclease activity.</text>
</comment>
<feature type="domain" description="Calcineurin-like phosphoesterase" evidence="8">
    <location>
        <begin position="1"/>
        <end position="234"/>
    </location>
</feature>
<accession>A0ABX0XBE5</accession>
<dbReference type="InterPro" id="IPR029052">
    <property type="entry name" value="Metallo-depent_PP-like"/>
</dbReference>